<comment type="caution">
    <text evidence="1">The sequence shown here is derived from an EMBL/GenBank/DDBJ whole genome shotgun (WGS) entry which is preliminary data.</text>
</comment>
<gene>
    <name evidence="1" type="ORF">CesoFtcFv8_008980</name>
</gene>
<name>A0AAN8C9C5_9TELE</name>
<proteinExistence type="predicted"/>
<keyword evidence="2" id="KW-1185">Reference proteome</keyword>
<evidence type="ECO:0000313" key="2">
    <source>
        <dbReference type="Proteomes" id="UP001335648"/>
    </source>
</evidence>
<accession>A0AAN8C9C5</accession>
<reference evidence="1 2" key="1">
    <citation type="journal article" date="2023" name="Mol. Biol. Evol.">
        <title>Genomics of Secondarily Temperate Adaptation in the Only Non-Antarctic Icefish.</title>
        <authorList>
            <person name="Rivera-Colon A.G."/>
            <person name="Rayamajhi N."/>
            <person name="Minhas B.F."/>
            <person name="Madrigal G."/>
            <person name="Bilyk K.T."/>
            <person name="Yoon V."/>
            <person name="Hune M."/>
            <person name="Gregory S."/>
            <person name="Cheng C.H.C."/>
            <person name="Catchen J.M."/>
        </authorList>
    </citation>
    <scope>NUCLEOTIDE SEQUENCE [LARGE SCALE GENOMIC DNA]</scope>
    <source>
        <strain evidence="1">JC2023a</strain>
    </source>
</reference>
<dbReference type="Proteomes" id="UP001335648">
    <property type="component" value="Unassembled WGS sequence"/>
</dbReference>
<evidence type="ECO:0000313" key="1">
    <source>
        <dbReference type="EMBL" id="KAK5899504.1"/>
    </source>
</evidence>
<organism evidence="1 2">
    <name type="scientific">Champsocephalus esox</name>
    <name type="common">pike icefish</name>
    <dbReference type="NCBI Taxonomy" id="159716"/>
    <lineage>
        <taxon>Eukaryota</taxon>
        <taxon>Metazoa</taxon>
        <taxon>Chordata</taxon>
        <taxon>Craniata</taxon>
        <taxon>Vertebrata</taxon>
        <taxon>Euteleostomi</taxon>
        <taxon>Actinopterygii</taxon>
        <taxon>Neopterygii</taxon>
        <taxon>Teleostei</taxon>
        <taxon>Neoteleostei</taxon>
        <taxon>Acanthomorphata</taxon>
        <taxon>Eupercaria</taxon>
        <taxon>Perciformes</taxon>
        <taxon>Notothenioidei</taxon>
        <taxon>Channichthyidae</taxon>
        <taxon>Champsocephalus</taxon>
    </lineage>
</organism>
<protein>
    <submittedName>
        <fullName evidence="1">Uncharacterized protein</fullName>
    </submittedName>
</protein>
<sequence length="84" mass="9307">MSISPLPVCVSCCAELCGLHGAQHGLQIQLLNSVGQFTFYPEDICSLSYQKIWIMMSYPLLSTPRGHALSWMDPLFPPPSILLL</sequence>
<dbReference type="EMBL" id="JAULUE010002052">
    <property type="protein sequence ID" value="KAK5899504.1"/>
    <property type="molecule type" value="Genomic_DNA"/>
</dbReference>
<dbReference type="AlphaFoldDB" id="A0AAN8C9C5"/>